<evidence type="ECO:0000313" key="1">
    <source>
        <dbReference type="EMBL" id="KAH6948892.1"/>
    </source>
</evidence>
<organism evidence="1 2">
    <name type="scientific">Hyalomma asiaticum</name>
    <name type="common">Tick</name>
    <dbReference type="NCBI Taxonomy" id="266040"/>
    <lineage>
        <taxon>Eukaryota</taxon>
        <taxon>Metazoa</taxon>
        <taxon>Ecdysozoa</taxon>
        <taxon>Arthropoda</taxon>
        <taxon>Chelicerata</taxon>
        <taxon>Arachnida</taxon>
        <taxon>Acari</taxon>
        <taxon>Parasitiformes</taxon>
        <taxon>Ixodida</taxon>
        <taxon>Ixodoidea</taxon>
        <taxon>Ixodidae</taxon>
        <taxon>Hyalomminae</taxon>
        <taxon>Hyalomma</taxon>
    </lineage>
</organism>
<accession>A0ACB7TTV3</accession>
<keyword evidence="2" id="KW-1185">Reference proteome</keyword>
<dbReference type="EMBL" id="CM023481">
    <property type="protein sequence ID" value="KAH6948892.1"/>
    <property type="molecule type" value="Genomic_DNA"/>
</dbReference>
<reference evidence="1" key="1">
    <citation type="submission" date="2020-05" db="EMBL/GenBank/DDBJ databases">
        <title>Large-scale comparative analyses of tick genomes elucidate their genetic diversity and vector capacities.</title>
        <authorList>
            <person name="Jia N."/>
            <person name="Wang J."/>
            <person name="Shi W."/>
            <person name="Du L."/>
            <person name="Sun Y."/>
            <person name="Zhan W."/>
            <person name="Jiang J."/>
            <person name="Wang Q."/>
            <person name="Zhang B."/>
            <person name="Ji P."/>
            <person name="Sakyi L.B."/>
            <person name="Cui X."/>
            <person name="Yuan T."/>
            <person name="Jiang B."/>
            <person name="Yang W."/>
            <person name="Lam T.T.-Y."/>
            <person name="Chang Q."/>
            <person name="Ding S."/>
            <person name="Wang X."/>
            <person name="Zhu J."/>
            <person name="Ruan X."/>
            <person name="Zhao L."/>
            <person name="Wei J."/>
            <person name="Que T."/>
            <person name="Du C."/>
            <person name="Cheng J."/>
            <person name="Dai P."/>
            <person name="Han X."/>
            <person name="Huang E."/>
            <person name="Gao Y."/>
            <person name="Liu J."/>
            <person name="Shao H."/>
            <person name="Ye R."/>
            <person name="Li L."/>
            <person name="Wei W."/>
            <person name="Wang X."/>
            <person name="Wang C."/>
            <person name="Yang T."/>
            <person name="Huo Q."/>
            <person name="Li W."/>
            <person name="Guo W."/>
            <person name="Chen H."/>
            <person name="Zhou L."/>
            <person name="Ni X."/>
            <person name="Tian J."/>
            <person name="Zhou Y."/>
            <person name="Sheng Y."/>
            <person name="Liu T."/>
            <person name="Pan Y."/>
            <person name="Xia L."/>
            <person name="Li J."/>
            <person name="Zhao F."/>
            <person name="Cao W."/>
        </authorList>
    </citation>
    <scope>NUCLEOTIDE SEQUENCE</scope>
    <source>
        <strain evidence="1">Hyas-2018</strain>
    </source>
</reference>
<dbReference type="Proteomes" id="UP000821845">
    <property type="component" value="Chromosome 1"/>
</dbReference>
<name>A0ACB7TTV3_HYAAI</name>
<comment type="caution">
    <text evidence="1">The sequence shown here is derived from an EMBL/GenBank/DDBJ whole genome shotgun (WGS) entry which is preliminary data.</text>
</comment>
<proteinExistence type="predicted"/>
<protein>
    <submittedName>
        <fullName evidence="1">Uncharacterized protein</fullName>
    </submittedName>
</protein>
<gene>
    <name evidence="1" type="ORF">HPB50_026867</name>
</gene>
<evidence type="ECO:0000313" key="2">
    <source>
        <dbReference type="Proteomes" id="UP000821845"/>
    </source>
</evidence>
<sequence length="83" mass="9964">MARPKPPLNIPKHKGTPEDVPIDKWLQLFDMKASEASWTHRDRVSHFSEYIEGEAFKWYLTDFQQRRDMGRYKARHAKPLCYD</sequence>